<dbReference type="AlphaFoldDB" id="A0A072P2Q0"/>
<dbReference type="InterPro" id="IPR028098">
    <property type="entry name" value="Glyco_trans_4-like_N"/>
</dbReference>
<dbReference type="OrthoDB" id="9801609at2"/>
<dbReference type="InterPro" id="IPR050194">
    <property type="entry name" value="Glycosyltransferase_grp1"/>
</dbReference>
<evidence type="ECO:0000313" key="4">
    <source>
        <dbReference type="Proteomes" id="UP000027936"/>
    </source>
</evidence>
<dbReference type="SUPFAM" id="SSF53756">
    <property type="entry name" value="UDP-Glycosyltransferase/glycogen phosphorylase"/>
    <property type="match status" value="1"/>
</dbReference>
<dbReference type="Gene3D" id="3.40.50.2000">
    <property type="entry name" value="Glycogen Phosphorylase B"/>
    <property type="match status" value="1"/>
</dbReference>
<dbReference type="Proteomes" id="UP000027936">
    <property type="component" value="Unassembled WGS sequence"/>
</dbReference>
<dbReference type="RefSeq" id="WP_035193435.1">
    <property type="nucleotide sequence ID" value="NZ_JJRY01000002.1"/>
</dbReference>
<name>A0A072P2Q0_SCHAZ</name>
<dbReference type="Pfam" id="PF00534">
    <property type="entry name" value="Glycos_transf_1"/>
    <property type="match status" value="1"/>
</dbReference>
<dbReference type="Pfam" id="PF13439">
    <property type="entry name" value="Glyco_transf_4"/>
    <property type="match status" value="1"/>
</dbReference>
<dbReference type="EMBL" id="JJRY01000002">
    <property type="protein sequence ID" value="KEF39755.1"/>
    <property type="molecule type" value="Genomic_DNA"/>
</dbReference>
<evidence type="ECO:0000259" key="1">
    <source>
        <dbReference type="Pfam" id="PF00534"/>
    </source>
</evidence>
<dbReference type="CDD" id="cd03804">
    <property type="entry name" value="GT4_WbaZ-like"/>
    <property type="match status" value="1"/>
</dbReference>
<evidence type="ECO:0000313" key="3">
    <source>
        <dbReference type="EMBL" id="KEF39755.1"/>
    </source>
</evidence>
<dbReference type="PATRIC" id="fig|1348973.3.peg.747"/>
<feature type="domain" description="Glycosyltransferase subfamily 4-like N-terminal" evidence="2">
    <location>
        <begin position="15"/>
        <end position="191"/>
    </location>
</feature>
<dbReference type="PANTHER" id="PTHR45947:SF3">
    <property type="entry name" value="SULFOQUINOVOSYL TRANSFERASE SQD2"/>
    <property type="match status" value="1"/>
</dbReference>
<dbReference type="PANTHER" id="PTHR45947">
    <property type="entry name" value="SULFOQUINOVOSYL TRANSFERASE SQD2"/>
    <property type="match status" value="1"/>
</dbReference>
<dbReference type="InterPro" id="IPR001296">
    <property type="entry name" value="Glyco_trans_1"/>
</dbReference>
<proteinExistence type="predicted"/>
<protein>
    <submittedName>
        <fullName evidence="3">Glycosyltransferase</fullName>
    </submittedName>
</protein>
<accession>A0A072P2Q0</accession>
<gene>
    <name evidence="3" type="ORF">M670_00776</name>
</gene>
<dbReference type="GO" id="GO:0016757">
    <property type="term" value="F:glycosyltransferase activity"/>
    <property type="evidence" value="ECO:0007669"/>
    <property type="project" value="InterPro"/>
</dbReference>
<comment type="caution">
    <text evidence="3">The sequence shown here is derived from an EMBL/GenBank/DDBJ whole genome shotgun (WGS) entry which is preliminary data.</text>
</comment>
<feature type="domain" description="Glycosyl transferase family 1" evidence="1">
    <location>
        <begin position="193"/>
        <end position="339"/>
    </location>
</feature>
<reference evidence="3 4" key="1">
    <citation type="submission" date="2014-04" db="EMBL/GenBank/DDBJ databases">
        <title>Draft genome sequence of Bacillus azotoformans MEV2011, a (co-) denitrifying strain unable to grow in the presence of oxygen.</title>
        <authorList>
            <person name="Nielsen M."/>
            <person name="Schreiber L."/>
            <person name="Finster K."/>
            <person name="Schramm A."/>
        </authorList>
    </citation>
    <scope>NUCLEOTIDE SEQUENCE [LARGE SCALE GENOMIC DNA]</scope>
    <source>
        <strain evidence="3 4">MEV2011</strain>
    </source>
</reference>
<sequence length="371" mass="42495">MNVAVVHDWLTAKAGSERVLEQLLQLYPEADIFTVVDFMKEEERTFLSGHRIFTTFIQNLPFARKYYRSYLPLMPFAVEQLDLSSYDLVISSSHAVAKGIITGPNQLHISYVHSPIRYAWDLQHQYLKEAGLDKGLKGLFTKWLLHYMRLWDVRTANGVDLFVANSNFIKKRIKKAYGREAVVVYPPVAIEKFPLKSEKEDFYVTVSRMVPYKKMDVIVEAFTEMNGKRLVVIGDGPSNKKVKAKAGGNIEFLGYQPSHILRDYMQKAKAFIFAAEEDFGITLVEAQACGTPIIAFGKGGALEIVKGWEEPQATGIFFHEQTKEAIIEAVYKFEKCKDKFSPHLIRENALRFSSERFRKEMEQLIDEQLKG</sequence>
<evidence type="ECO:0000259" key="2">
    <source>
        <dbReference type="Pfam" id="PF13439"/>
    </source>
</evidence>
<organism evidence="3 4">
    <name type="scientific">Schinkia azotoformans MEV2011</name>
    <dbReference type="NCBI Taxonomy" id="1348973"/>
    <lineage>
        <taxon>Bacteria</taxon>
        <taxon>Bacillati</taxon>
        <taxon>Bacillota</taxon>
        <taxon>Bacilli</taxon>
        <taxon>Bacillales</taxon>
        <taxon>Bacillaceae</taxon>
        <taxon>Calidifontibacillus/Schinkia group</taxon>
        <taxon>Schinkia</taxon>
    </lineage>
</organism>
<keyword evidence="3" id="KW-0808">Transferase</keyword>